<feature type="region of interest" description="Disordered" evidence="1">
    <location>
        <begin position="160"/>
        <end position="361"/>
    </location>
</feature>
<feature type="compositionally biased region" description="Pro residues" evidence="1">
    <location>
        <begin position="258"/>
        <end position="270"/>
    </location>
</feature>
<feature type="region of interest" description="Disordered" evidence="1">
    <location>
        <begin position="606"/>
        <end position="678"/>
    </location>
</feature>
<dbReference type="InterPro" id="IPR000467">
    <property type="entry name" value="G_patch_dom"/>
</dbReference>
<feature type="compositionally biased region" description="Polar residues" evidence="1">
    <location>
        <begin position="637"/>
        <end position="652"/>
    </location>
</feature>
<protein>
    <recommendedName>
        <fullName evidence="2">G-patch domain-containing protein</fullName>
    </recommendedName>
</protein>
<sequence length="1077" mass="115533">MRSSLRNFLYSLHLRSRPDISTTHTDHIMVTQGVGSISSPIVISDDEDEALIDLQLRIDSDSADGDQSDRLCTPPNGNSEELSAESKGYNMALNMGYCPGRGLGRGLDGECRCCARPSLIQTVIALGRVEPVCLEVDLKRKRVDSGIGFQLSQRCTPGWPLRKGDGKLNKKRRKEQHTLGTSPRVFRSQKNYALQPASLAASNGPSKANQGPWVALASSGKGKEREHLTARPSPPKPVPSPVRRLPIAPHGPRSNLPYSPPLPTASPPKGPRSWLASQAQSPPLAPQTPPIAPRTPPTAPRAMQQHHIPNNGYAAPSAIASPVPQPGFPQMQTQPANSYADGKSTAIPSTQSAFPQMQQQQSQGFMYNTPFAGGPVVYPTGPESSEPWQTQYSMVTVAAPPPATYFIAYPDYSNPGAYTYVPVSAMPAGYPPASVAVDPYTAAIGQTPSSNFGSAAASIPDHSDSSTPEPSPKKLLAEQMRKPKLKIVPIGHAPEADPNSKTGTYAKPLASQPNPACTLVLDSIPTRFRNPSWVHKWALNAGEAEPVCVEVDAKSGKALVEFEGAASARKAFQSKQLKGKGKHAIRAWWYRVTGVGSNAGVGEIEEGEVEDGSTKKSESIAKFSKSQKKKSQRRQQNPQGGSSGVQVTASEDTTVDQKAHAPSTERKEASTDAAAPRDHRFSFDDFSVRFDGSSGMQDDGLGIGHFTQDDEDHISIASSSSPVVVSHDDRDEDMDISSPVVTSHMPSDLPSPAEDCGNERVNVDSLPAVDIGVASTPADNGPAHTLNSEAAQQQGINPAEVPAMALTLPPTEPDSYLLSSPTDLLSSLLCTEAPAEDSLEHSHLANLPSLAREKELEENSISTKSAPIMEDIDMINPLVSTATLSSSPSQLPVPLAREPSVDKIALEMNLRRLVRESKQNKATTRSSTASPASTHLTLTPAASAVNGDIAVAQPSPAVSPATLEDLAVSFISETIESIQPTVLKIATPMNARQELLQKQLKLEQYISQSKELIARLSRAQSKEEKDNIMCAMREWSRLMEMDSVGVERKSPAVTSRFCWPCSCEETVLVISDDEDEE</sequence>
<feature type="region of interest" description="Disordered" evidence="1">
    <location>
        <begin position="61"/>
        <end position="83"/>
    </location>
</feature>
<feature type="compositionally biased region" description="Basic and acidic residues" evidence="1">
    <location>
        <begin position="655"/>
        <end position="678"/>
    </location>
</feature>
<organism evidence="3 4">
    <name type="scientific">Rhizopogon vesiculosus</name>
    <dbReference type="NCBI Taxonomy" id="180088"/>
    <lineage>
        <taxon>Eukaryota</taxon>
        <taxon>Fungi</taxon>
        <taxon>Dikarya</taxon>
        <taxon>Basidiomycota</taxon>
        <taxon>Agaricomycotina</taxon>
        <taxon>Agaricomycetes</taxon>
        <taxon>Agaricomycetidae</taxon>
        <taxon>Boletales</taxon>
        <taxon>Suillineae</taxon>
        <taxon>Rhizopogonaceae</taxon>
        <taxon>Rhizopogon</taxon>
    </lineage>
</organism>
<evidence type="ECO:0000259" key="2">
    <source>
        <dbReference type="PROSITE" id="PS50174"/>
    </source>
</evidence>
<feature type="compositionally biased region" description="Polar residues" evidence="1">
    <location>
        <begin position="200"/>
        <end position="209"/>
    </location>
</feature>
<gene>
    <name evidence="3" type="ORF">AZE42_04126</name>
</gene>
<dbReference type="GO" id="GO:0003676">
    <property type="term" value="F:nucleic acid binding"/>
    <property type="evidence" value="ECO:0007669"/>
    <property type="project" value="InterPro"/>
</dbReference>
<evidence type="ECO:0000256" key="1">
    <source>
        <dbReference type="SAM" id="MobiDB-lite"/>
    </source>
</evidence>
<dbReference type="AlphaFoldDB" id="A0A1J8RCE4"/>
<evidence type="ECO:0000313" key="3">
    <source>
        <dbReference type="EMBL" id="OJA21572.1"/>
    </source>
</evidence>
<feature type="compositionally biased region" description="Pro residues" evidence="1">
    <location>
        <begin position="283"/>
        <end position="299"/>
    </location>
</feature>
<feature type="domain" description="G-patch" evidence="2">
    <location>
        <begin position="84"/>
        <end position="152"/>
    </location>
</feature>
<feature type="compositionally biased region" description="Low complexity" evidence="1">
    <location>
        <begin position="349"/>
        <end position="361"/>
    </location>
</feature>
<comment type="caution">
    <text evidence="3">The sequence shown here is derived from an EMBL/GenBank/DDBJ whole genome shotgun (WGS) entry which is preliminary data.</text>
</comment>
<evidence type="ECO:0000313" key="4">
    <source>
        <dbReference type="Proteomes" id="UP000183567"/>
    </source>
</evidence>
<dbReference type="OrthoDB" id="2804702at2759"/>
<feature type="region of interest" description="Disordered" evidence="1">
    <location>
        <begin position="453"/>
        <end position="472"/>
    </location>
</feature>
<proteinExistence type="predicted"/>
<dbReference type="Proteomes" id="UP000183567">
    <property type="component" value="Unassembled WGS sequence"/>
</dbReference>
<name>A0A1J8RCE4_9AGAM</name>
<dbReference type="EMBL" id="LVVM01000083">
    <property type="protein sequence ID" value="OJA21572.1"/>
    <property type="molecule type" value="Genomic_DNA"/>
</dbReference>
<keyword evidence="4" id="KW-1185">Reference proteome</keyword>
<accession>A0A1J8RCE4</accession>
<dbReference type="PROSITE" id="PS50174">
    <property type="entry name" value="G_PATCH"/>
    <property type="match status" value="1"/>
</dbReference>
<reference evidence="3 4" key="1">
    <citation type="submission" date="2016-03" db="EMBL/GenBank/DDBJ databases">
        <title>Comparative genomics of the ectomycorrhizal sister species Rhizopogon vinicolor and Rhizopogon vesiculosus (Basidiomycota: Boletales) reveals a divergence of the mating type B locus.</title>
        <authorList>
            <person name="Mujic A.B."/>
            <person name="Kuo A."/>
            <person name="Tritt A."/>
            <person name="Lipzen A."/>
            <person name="Chen C."/>
            <person name="Johnson J."/>
            <person name="Sharma A."/>
            <person name="Barry K."/>
            <person name="Grigoriev I.V."/>
            <person name="Spatafora J.W."/>
        </authorList>
    </citation>
    <scope>NUCLEOTIDE SEQUENCE [LARGE SCALE GENOMIC DNA]</scope>
    <source>
        <strain evidence="3 4">AM-OR11-056</strain>
    </source>
</reference>